<keyword evidence="3 4" id="KW-0408">Iron</keyword>
<accession>A0ABW4JVN9</accession>
<keyword evidence="2 4" id="KW-0479">Metal-binding</keyword>
<dbReference type="PANTHER" id="PTHR35008:SF8">
    <property type="entry name" value="ALCOHOL DEHYDROGENASE CYTOCHROME C SUBUNIT"/>
    <property type="match status" value="1"/>
</dbReference>
<dbReference type="Proteomes" id="UP001597327">
    <property type="component" value="Unassembled WGS sequence"/>
</dbReference>
<feature type="domain" description="Cytochrome c" evidence="5">
    <location>
        <begin position="55"/>
        <end position="158"/>
    </location>
</feature>
<dbReference type="Gene3D" id="1.10.760.10">
    <property type="entry name" value="Cytochrome c-like domain"/>
    <property type="match status" value="1"/>
</dbReference>
<dbReference type="InterPro" id="IPR036909">
    <property type="entry name" value="Cyt_c-like_dom_sf"/>
</dbReference>
<dbReference type="InterPro" id="IPR051459">
    <property type="entry name" value="Cytochrome_c-type_DH"/>
</dbReference>
<evidence type="ECO:0000313" key="6">
    <source>
        <dbReference type="EMBL" id="MFD1696222.1"/>
    </source>
</evidence>
<evidence type="ECO:0000256" key="2">
    <source>
        <dbReference type="ARBA" id="ARBA00022723"/>
    </source>
</evidence>
<feature type="domain" description="Cytochrome c" evidence="5">
    <location>
        <begin position="333"/>
        <end position="417"/>
    </location>
</feature>
<proteinExistence type="predicted"/>
<organism evidence="6 7">
    <name type="scientific">Roseibium aestuarii</name>
    <dbReference type="NCBI Taxonomy" id="2600299"/>
    <lineage>
        <taxon>Bacteria</taxon>
        <taxon>Pseudomonadati</taxon>
        <taxon>Pseudomonadota</taxon>
        <taxon>Alphaproteobacteria</taxon>
        <taxon>Hyphomicrobiales</taxon>
        <taxon>Stappiaceae</taxon>
        <taxon>Roseibium</taxon>
    </lineage>
</organism>
<evidence type="ECO:0000259" key="5">
    <source>
        <dbReference type="PROSITE" id="PS51007"/>
    </source>
</evidence>
<sequence>MSMSGTRRGTDASSRKPGAKIVPLLSAIILSLGYGTGGTRAADLFGDGAFSSYQADVKNGEYLANAAGCVGCHAAGEDTSLLSGGRQLDTYIGTFFVPNITAHANGTGGWSNSQYLNAVINGLAPDGRNYYPVFPYAAYAGMKPEDVLDIKAYIETLPQSDAASERHEVSFPYNLNSTISLWKRGNLTTPAFQPGDGSQMSRGRYLVETVGACGECHTPRSLTWGLSADEALTGEKGINGELAPDISTARMTGLSHPDVFSKDFLDKGLKLSGSPVTSPLKRNMVKGLAVLTDEDRLAMLAYLTGREQEVKKVELSATATCRADSGGAALPAGDLASKADDFVGRYCRNCHGLGESAQGSFPAGDLASIARNPAFVTPGNRMQSLLYTSVSSGRMPYGQSPSDEELEALGAWIESLDTAEISAEPAPAARLRPIRHWKDQAELALRDLSGVDERDRPFIRYYTFLNLYNGVHPCEDMDAFGRRLDLYRAGFRKLLNSVSQGPRLVMPDPVEGANNLLFRVDIRDFKWDVERWSKLAETYPYGYAPENDPALLALSDQTGAQLPIMRADWFMANASRPEMYHMLLDLPENIGDLERAMGVDVNANIERLAVARGAFLEGSSGVSDHNRLLERHDLPGGGYYWKSYDFAGSREAQSLKLHPHGPAEIAPLADGLEPFEHDGGEMLFTLPNGLQGYYLSTAAGDRIDRGPTAIVSFRQRPIGKGIDIINGRSCMSCHSDGIISKRDQLRAHLETSALFSLDQRDTLLRMYVEQTELDRLYDQDRKVFIDALAKIEATEVAPDGTVKSRSGPGKEEVVTWFADFYEADLDAEMLAAEFEMSLEDFETAIQRVQDPTARSFAIDWINQTRAGVRVPRFEVEEQFARLIKPVLNLDPLTHPGRVETTGLLPASYKDASYRDDGYREDENAVALKLRVDVANTDVFVDENLSFRVTANNACELQIFYVEADGNVEIIPDAMIGDPVLHPGQPRIIPDPAVGALVFDTPAHDETLVLNCREGGLGNHRLSAAEARKLVRATRQPPSRGLAVKLFEKNRTELAAQSLPQAKGQTLAPPRQTSAVHMVTFNVQARN</sequence>
<evidence type="ECO:0000256" key="4">
    <source>
        <dbReference type="PROSITE-ProRule" id="PRU00433"/>
    </source>
</evidence>
<dbReference type="Pfam" id="PF00034">
    <property type="entry name" value="Cytochrom_C"/>
    <property type="match status" value="1"/>
</dbReference>
<evidence type="ECO:0000256" key="3">
    <source>
        <dbReference type="ARBA" id="ARBA00023004"/>
    </source>
</evidence>
<protein>
    <submittedName>
        <fullName evidence="6">C-type cytochrome</fullName>
    </submittedName>
</protein>
<dbReference type="SUPFAM" id="SSF46626">
    <property type="entry name" value="Cytochrome c"/>
    <property type="match status" value="3"/>
</dbReference>
<name>A0ABW4JVN9_9HYPH</name>
<evidence type="ECO:0000313" key="7">
    <source>
        <dbReference type="Proteomes" id="UP001597327"/>
    </source>
</evidence>
<keyword evidence="7" id="KW-1185">Reference proteome</keyword>
<gene>
    <name evidence="6" type="ORF">ACFSC7_11900</name>
</gene>
<feature type="domain" description="Cytochrome c" evidence="5">
    <location>
        <begin position="198"/>
        <end position="307"/>
    </location>
</feature>
<dbReference type="PANTHER" id="PTHR35008">
    <property type="entry name" value="BLL4482 PROTEIN-RELATED"/>
    <property type="match status" value="1"/>
</dbReference>
<evidence type="ECO:0000256" key="1">
    <source>
        <dbReference type="ARBA" id="ARBA00022617"/>
    </source>
</evidence>
<comment type="caution">
    <text evidence="6">The sequence shown here is derived from an EMBL/GenBank/DDBJ whole genome shotgun (WGS) entry which is preliminary data.</text>
</comment>
<reference evidence="7" key="1">
    <citation type="journal article" date="2019" name="Int. J. Syst. Evol. Microbiol.">
        <title>The Global Catalogue of Microorganisms (GCM) 10K type strain sequencing project: providing services to taxonomists for standard genome sequencing and annotation.</title>
        <authorList>
            <consortium name="The Broad Institute Genomics Platform"/>
            <consortium name="The Broad Institute Genome Sequencing Center for Infectious Disease"/>
            <person name="Wu L."/>
            <person name="Ma J."/>
        </authorList>
    </citation>
    <scope>NUCLEOTIDE SEQUENCE [LARGE SCALE GENOMIC DNA]</scope>
    <source>
        <strain evidence="7">JCM 3369</strain>
    </source>
</reference>
<dbReference type="InterPro" id="IPR009056">
    <property type="entry name" value="Cyt_c-like_dom"/>
</dbReference>
<dbReference type="PROSITE" id="PS51007">
    <property type="entry name" value="CYTC"/>
    <property type="match status" value="3"/>
</dbReference>
<dbReference type="EMBL" id="JBHUFA010000004">
    <property type="protein sequence ID" value="MFD1696222.1"/>
    <property type="molecule type" value="Genomic_DNA"/>
</dbReference>
<keyword evidence="1 4" id="KW-0349">Heme</keyword>